<dbReference type="CDD" id="cd02440">
    <property type="entry name" value="AdoMet_MTases"/>
    <property type="match status" value="1"/>
</dbReference>
<dbReference type="Pfam" id="PF13489">
    <property type="entry name" value="Methyltransf_23"/>
    <property type="match status" value="1"/>
</dbReference>
<dbReference type="PANTHER" id="PTHR43861">
    <property type="entry name" value="TRANS-ACONITATE 2-METHYLTRANSFERASE-RELATED"/>
    <property type="match status" value="1"/>
</dbReference>
<proteinExistence type="predicted"/>
<dbReference type="PANTHER" id="PTHR43861:SF6">
    <property type="entry name" value="METHYLTRANSFERASE TYPE 11"/>
    <property type="match status" value="1"/>
</dbReference>
<dbReference type="Proteomes" id="UP000177507">
    <property type="component" value="Unassembled WGS sequence"/>
</dbReference>
<dbReference type="InterPro" id="IPR013691">
    <property type="entry name" value="MeTrfase_14"/>
</dbReference>
<evidence type="ECO:0000313" key="3">
    <source>
        <dbReference type="Proteomes" id="UP000177507"/>
    </source>
</evidence>
<dbReference type="EMBL" id="MGJI01000025">
    <property type="protein sequence ID" value="OGN04117.1"/>
    <property type="molecule type" value="Genomic_DNA"/>
</dbReference>
<reference evidence="2 3" key="1">
    <citation type="journal article" date="2016" name="Nat. Commun.">
        <title>Thousands of microbial genomes shed light on interconnected biogeochemical processes in an aquifer system.</title>
        <authorList>
            <person name="Anantharaman K."/>
            <person name="Brown C.T."/>
            <person name="Hug L.A."/>
            <person name="Sharon I."/>
            <person name="Castelle C.J."/>
            <person name="Probst A.J."/>
            <person name="Thomas B.C."/>
            <person name="Singh A."/>
            <person name="Wilkins M.J."/>
            <person name="Karaoz U."/>
            <person name="Brodie E.L."/>
            <person name="Williams K.H."/>
            <person name="Hubbard S.S."/>
            <person name="Banfield J.F."/>
        </authorList>
    </citation>
    <scope>NUCLEOTIDE SEQUENCE [LARGE SCALE GENOMIC DNA]</scope>
</reference>
<gene>
    <name evidence="2" type="ORF">A2831_02290</name>
</gene>
<dbReference type="SUPFAM" id="SSF53335">
    <property type="entry name" value="S-adenosyl-L-methionine-dependent methyltransferases"/>
    <property type="match status" value="1"/>
</dbReference>
<feature type="domain" description="C-methyltransferase" evidence="1">
    <location>
        <begin position="243"/>
        <end position="371"/>
    </location>
</feature>
<dbReference type="STRING" id="1802668.A2831_02290"/>
<name>A0A1F8ETC7_9BACT</name>
<dbReference type="InterPro" id="IPR029063">
    <property type="entry name" value="SAM-dependent_MTases_sf"/>
</dbReference>
<dbReference type="Pfam" id="PF08484">
    <property type="entry name" value="Methyltransf_14"/>
    <property type="match status" value="1"/>
</dbReference>
<dbReference type="Gene3D" id="3.40.50.150">
    <property type="entry name" value="Vaccinia Virus protein VP39"/>
    <property type="match status" value="1"/>
</dbReference>
<evidence type="ECO:0000313" key="2">
    <source>
        <dbReference type="EMBL" id="OGN04117.1"/>
    </source>
</evidence>
<organism evidence="2 3">
    <name type="scientific">Candidatus Yanofskybacteria bacterium RIFCSPHIGHO2_01_FULL_44_17</name>
    <dbReference type="NCBI Taxonomy" id="1802668"/>
    <lineage>
        <taxon>Bacteria</taxon>
        <taxon>Candidatus Yanofskyibacteriota</taxon>
    </lineage>
</organism>
<protein>
    <recommendedName>
        <fullName evidence="1">C-methyltransferase domain-containing protein</fullName>
    </recommendedName>
</protein>
<accession>A0A1F8ETC7</accession>
<evidence type="ECO:0000259" key="1">
    <source>
        <dbReference type="Pfam" id="PF08484"/>
    </source>
</evidence>
<comment type="caution">
    <text evidence="2">The sequence shown here is derived from an EMBL/GenBank/DDBJ whole genome shotgun (WGS) entry which is preliminary data.</text>
</comment>
<dbReference type="Gene3D" id="3.40.50.720">
    <property type="entry name" value="NAD(P)-binding Rossmann-like Domain"/>
    <property type="match status" value="1"/>
</dbReference>
<sequence length="372" mass="42313">MIHCPACLNTNLEIIYRFGKAPIFNHVFFDSRDTAKKAKSGAIELRGCRGCGLVFNAIFSSRLARYTEHYDNTQNYSKFFTAFSEKLAQDLVRKYDLKNKNIVEVGCGKGNFVEILYDLGVKNMVGFDPAYTDYNPKIDRLVVKKYFNKNTIKKKADFIICRHTLEHIPKPKEFIASIVSCLAEDGKMYFEMPDLEWIVKNKTFFDFTYEHCNYFTPHSLYNLFAQFGFKHITFKKGLDGQYIQAEISRGKPNTARYKSVSFAKTGAFISSSIGRAARMVKGAGRFIVWGAGGKGVFFLNRLKVDYKRCDRVIDINKSQHGRYIPGTAQQVVAPNVLNDGGVDSIIIMNPVYKKEISQSARSFGFKGKFVVV</sequence>
<dbReference type="AlphaFoldDB" id="A0A1F8ETC7"/>